<dbReference type="InterPro" id="IPR055370">
    <property type="entry name" value="Lsr2_DNA-bd"/>
</dbReference>
<evidence type="ECO:0000256" key="2">
    <source>
        <dbReference type="SAM" id="MobiDB-lite"/>
    </source>
</evidence>
<evidence type="ECO:0000313" key="5">
    <source>
        <dbReference type="EMBL" id="KIH99678.1"/>
    </source>
</evidence>
<reference evidence="6" key="1">
    <citation type="journal article" date="2015" name="Chem. Biol.">
        <title>Structure, bioactivity, and resistance mechanism of streptomonomicin, an unusual lasso Peptide from an understudied halophilic actinomycete.</title>
        <authorList>
            <person name="Metelev M."/>
            <person name="Tietz J.I."/>
            <person name="Melby J.O."/>
            <person name="Blair P.M."/>
            <person name="Zhu L."/>
            <person name="Livnat I."/>
            <person name="Severinov K."/>
            <person name="Mitchell D.A."/>
        </authorList>
    </citation>
    <scope>NUCLEOTIDE SEQUENCE [LARGE SCALE GENOMIC DNA]</scope>
    <source>
        <strain evidence="6">YIM 90003</strain>
    </source>
</reference>
<dbReference type="Gene3D" id="3.30.60.230">
    <property type="entry name" value="Lsr2, dimerization domain"/>
    <property type="match status" value="1"/>
</dbReference>
<dbReference type="GO" id="GO:0003677">
    <property type="term" value="F:DNA binding"/>
    <property type="evidence" value="ECO:0007669"/>
    <property type="project" value="UniProtKB-KW"/>
</dbReference>
<dbReference type="Gene3D" id="4.10.320.10">
    <property type="entry name" value="E3-binding domain"/>
    <property type="match status" value="1"/>
</dbReference>
<feature type="domain" description="Lsr2 dimerization" evidence="3">
    <location>
        <begin position="1"/>
        <end position="57"/>
    </location>
</feature>
<accession>A0A0C2G8I6</accession>
<dbReference type="GO" id="GO:0016746">
    <property type="term" value="F:acyltransferase activity"/>
    <property type="evidence" value="ECO:0007669"/>
    <property type="project" value="InterPro"/>
</dbReference>
<keyword evidence="1" id="KW-0238">DNA-binding</keyword>
<dbReference type="OrthoDB" id="4113332at2"/>
<feature type="region of interest" description="Disordered" evidence="2">
    <location>
        <begin position="54"/>
        <end position="96"/>
    </location>
</feature>
<dbReference type="InterPro" id="IPR036625">
    <property type="entry name" value="E3-bd_dom_sf"/>
</dbReference>
<dbReference type="RefSeq" id="WP_040271275.1">
    <property type="nucleotide sequence ID" value="NZ_JROO01000009.1"/>
</dbReference>
<dbReference type="EMBL" id="JROO01000009">
    <property type="protein sequence ID" value="KIH99678.1"/>
    <property type="molecule type" value="Genomic_DNA"/>
</dbReference>
<dbReference type="Pfam" id="PF23359">
    <property type="entry name" value="Lsr2_DNA-bd"/>
    <property type="match status" value="1"/>
</dbReference>
<dbReference type="InterPro" id="IPR024412">
    <property type="entry name" value="Lsr2_dim_dom"/>
</dbReference>
<dbReference type="STRING" id="183763.LP52_05375"/>
<keyword evidence="6" id="KW-1185">Reference proteome</keyword>
<protein>
    <recommendedName>
        <fullName evidence="7">Nucleoid-associated protein Lsr2</fullName>
    </recommendedName>
</protein>
<sequence>MAQQVQVLLVDDMDGGTAEETVSFALDGTFYEIDLNSDNAEDLRRSLASFVESARKVRGTKSTGSKRKNRQSNSRERTADIRAWARQQGKQVNDRGRIPASIVAEYEAAH</sequence>
<feature type="compositionally biased region" description="Basic residues" evidence="2">
    <location>
        <begin position="56"/>
        <end position="70"/>
    </location>
</feature>
<gene>
    <name evidence="5" type="ORF">LP52_05375</name>
</gene>
<evidence type="ECO:0000259" key="3">
    <source>
        <dbReference type="Pfam" id="PF11774"/>
    </source>
</evidence>
<evidence type="ECO:0000256" key="1">
    <source>
        <dbReference type="ARBA" id="ARBA00023125"/>
    </source>
</evidence>
<proteinExistence type="predicted"/>
<dbReference type="InterPro" id="IPR042261">
    <property type="entry name" value="Lsr2-like_dimerization"/>
</dbReference>
<organism evidence="5 6">
    <name type="scientific">Streptomonospora alba</name>
    <dbReference type="NCBI Taxonomy" id="183763"/>
    <lineage>
        <taxon>Bacteria</taxon>
        <taxon>Bacillati</taxon>
        <taxon>Actinomycetota</taxon>
        <taxon>Actinomycetes</taxon>
        <taxon>Streptosporangiales</taxon>
        <taxon>Nocardiopsidaceae</taxon>
        <taxon>Streptomonospora</taxon>
    </lineage>
</organism>
<dbReference type="AlphaFoldDB" id="A0A0C2G8I6"/>
<feature type="domain" description="Lsr2 DNA-binding" evidence="4">
    <location>
        <begin position="74"/>
        <end position="109"/>
    </location>
</feature>
<name>A0A0C2G8I6_9ACTN</name>
<evidence type="ECO:0008006" key="7">
    <source>
        <dbReference type="Google" id="ProtNLM"/>
    </source>
</evidence>
<comment type="caution">
    <text evidence="5">The sequence shown here is derived from an EMBL/GenBank/DDBJ whole genome shotgun (WGS) entry which is preliminary data.</text>
</comment>
<dbReference type="Proteomes" id="UP000031675">
    <property type="component" value="Unassembled WGS sequence"/>
</dbReference>
<evidence type="ECO:0000259" key="4">
    <source>
        <dbReference type="Pfam" id="PF23359"/>
    </source>
</evidence>
<evidence type="ECO:0000313" key="6">
    <source>
        <dbReference type="Proteomes" id="UP000031675"/>
    </source>
</evidence>
<dbReference type="Pfam" id="PF11774">
    <property type="entry name" value="Lsr2"/>
    <property type="match status" value="1"/>
</dbReference>